<feature type="region of interest" description="Disordered" evidence="2">
    <location>
        <begin position="1"/>
        <end position="74"/>
    </location>
</feature>
<evidence type="ECO:0008006" key="5">
    <source>
        <dbReference type="Google" id="ProtNLM"/>
    </source>
</evidence>
<reference evidence="3" key="1">
    <citation type="submission" date="2023-10" db="EMBL/GenBank/DDBJ databases">
        <authorList>
            <person name="Chen Y."/>
            <person name="Shah S."/>
            <person name="Dougan E. K."/>
            <person name="Thang M."/>
            <person name="Chan C."/>
        </authorList>
    </citation>
    <scope>NUCLEOTIDE SEQUENCE [LARGE SCALE GENOMIC DNA]</scope>
</reference>
<evidence type="ECO:0000313" key="3">
    <source>
        <dbReference type="EMBL" id="CAK0881119.1"/>
    </source>
</evidence>
<feature type="region of interest" description="Disordered" evidence="2">
    <location>
        <begin position="1015"/>
        <end position="1041"/>
    </location>
</feature>
<feature type="compositionally biased region" description="Low complexity" evidence="2">
    <location>
        <begin position="1015"/>
        <end position="1037"/>
    </location>
</feature>
<organism evidence="3 4">
    <name type="scientific">Prorocentrum cordatum</name>
    <dbReference type="NCBI Taxonomy" id="2364126"/>
    <lineage>
        <taxon>Eukaryota</taxon>
        <taxon>Sar</taxon>
        <taxon>Alveolata</taxon>
        <taxon>Dinophyceae</taxon>
        <taxon>Prorocentrales</taxon>
        <taxon>Prorocentraceae</taxon>
        <taxon>Prorocentrum</taxon>
    </lineage>
</organism>
<sequence length="1239" mass="134122">MARPNRSDLEALAACEFAPTFPTQERRGAAARGPEDGPGGSGTPVRRRDLPPADERSRSPHDEDKRAPHGEDIRNYVDHTRDSIMDSLGRLQASMGDIAKQVHTSCTDLSMQVERRLADVERHQQQTDSNVQRLSDKIERLEQILGIMQSESPPVRVEDASFDRDPDPTVLVLRAKTMLPKANIDKDRFSTADTTGAATEVYISTDKSQKQVQTELPTKKLKATLSELYPTHHFHGNRDGGEISTQWKPLVRATPQPGQGSEPTLEFVRANLAQFGFSADQIRAKFKLLAPPAEPINYMKKLLGKGWILGIQESHGALNELRDLLYHTHLPTQAYYSFLPASPHAAGGQRAEILDAIASDLSLAPADPLKTFVIVGGDFNFSEDSFKLDWIYVSAPGWSLTQWCTGGRVRGYPEVSINDPANFAVLAAEIHAAMFSRAQSETRQRLQQESETHFLIKTEDIRAPTIESELTLLAQRGFAPARNFGMNIIELDTQARITSMLPDANDRLPALVSFDYGQAFPSISQFWIFLTLKSLNIPAPLRLFLEMIYQFVLCYGRIGSECRYMCTMLSGIVQGCPASGCLYAIASHPFVEHFDSLIEKRGLDLYLVWLQVDGAREGRPPLPRVGRPVARGRLAGAAPGESLGAASTAACVPRLRLVGGLRFVLLPSAMETCLAEKTVLLGGGKLILGGAVLLTMAAEERLRSLFPSWAKEVSMVSLALPLTATVGHGPSAWRRSRLGLGQQAERDEGAAVPRDPGDAVLEELRPTAGEIENGSADLAEERCQDTPQLEKSNGGPSTIMVPKREHVIIRLPRGAAGYACESIFGHLARGIVADSCVLIEPYLATEVHCQNLHRFAAFLADLPSLRGVMLIASHAASHEALGQLQTTLQANCIDCLYECVEDLRGVSWATELDITGAQINDREVRFGNAAGYWQAMLPRGIHARGLGWVPGVLMSREVELAMRPTIATTMPAAWTRAPEVHAAFMRPSASLAGVPGRGLSEEPTTGRLRRALQQNRRLQQDSGSASAPAPGVPAADSAGGGVQIACRERESQWASHRERCGAPVAVMISDPGGLQQALEEANQKLIVAATVQRRRGQRRATARQCRVLGSGDHDFALSILAVRRSSLVIAARSWPLAQCGGSLPARPGLEARSAASAQCAGASELGATFALTAAEGFAALRPTRAEARLAGPALAGIKLHRGICSSPLLRLAAEGRPLSGWAESRSSVPCGAVRLQVGE</sequence>
<gene>
    <name evidence="3" type="ORF">PCOR1329_LOCUS64056</name>
</gene>
<dbReference type="EMBL" id="CAUYUJ010018155">
    <property type="protein sequence ID" value="CAK0881119.1"/>
    <property type="molecule type" value="Genomic_DNA"/>
</dbReference>
<proteinExistence type="predicted"/>
<feature type="non-terminal residue" evidence="3">
    <location>
        <position position="1239"/>
    </location>
</feature>
<comment type="caution">
    <text evidence="3">The sequence shown here is derived from an EMBL/GenBank/DDBJ whole genome shotgun (WGS) entry which is preliminary data.</text>
</comment>
<feature type="coiled-coil region" evidence="1">
    <location>
        <begin position="124"/>
        <end position="151"/>
    </location>
</feature>
<name>A0ABN9W4V9_9DINO</name>
<accession>A0ABN9W4V9</accession>
<dbReference type="InterPro" id="IPR038113">
    <property type="entry name" value="MITD1_C_sf"/>
</dbReference>
<keyword evidence="1" id="KW-0175">Coiled coil</keyword>
<feature type="compositionally biased region" description="Polar residues" evidence="2">
    <location>
        <begin position="785"/>
        <end position="796"/>
    </location>
</feature>
<dbReference type="Proteomes" id="UP001189429">
    <property type="component" value="Unassembled WGS sequence"/>
</dbReference>
<evidence type="ECO:0000313" key="4">
    <source>
        <dbReference type="Proteomes" id="UP001189429"/>
    </source>
</evidence>
<dbReference type="Gene3D" id="3.30.870.30">
    <property type="entry name" value="MITD, C-terminal phospholipase D-like domain"/>
    <property type="match status" value="1"/>
</dbReference>
<keyword evidence="4" id="KW-1185">Reference proteome</keyword>
<protein>
    <recommendedName>
        <fullName evidence="5">Endonuclease/exonuclease/phosphatase domain-containing protein</fullName>
    </recommendedName>
</protein>
<evidence type="ECO:0000256" key="1">
    <source>
        <dbReference type="SAM" id="Coils"/>
    </source>
</evidence>
<feature type="compositionally biased region" description="Basic and acidic residues" evidence="2">
    <location>
        <begin position="46"/>
        <end position="74"/>
    </location>
</feature>
<evidence type="ECO:0000256" key="2">
    <source>
        <dbReference type="SAM" id="MobiDB-lite"/>
    </source>
</evidence>
<feature type="region of interest" description="Disordered" evidence="2">
    <location>
        <begin position="771"/>
        <end position="797"/>
    </location>
</feature>